<dbReference type="InterPro" id="IPR001173">
    <property type="entry name" value="Glyco_trans_2-like"/>
</dbReference>
<name>A0ABM7ZI20_9BACT</name>
<dbReference type="PANTHER" id="PTHR22916:SF51">
    <property type="entry name" value="GLYCOSYLTRANSFERASE EPSH-RELATED"/>
    <property type="match status" value="1"/>
</dbReference>
<accession>A0ABM7ZI20</accession>
<dbReference type="InterPro" id="IPR029044">
    <property type="entry name" value="Nucleotide-diphossugar_trans"/>
</dbReference>
<feature type="domain" description="Glycosyltransferase 2-like" evidence="3">
    <location>
        <begin position="7"/>
        <end position="135"/>
    </location>
</feature>
<dbReference type="PANTHER" id="PTHR22916">
    <property type="entry name" value="GLYCOSYLTRANSFERASE"/>
    <property type="match status" value="1"/>
</dbReference>
<organism evidence="4 5">
    <name type="scientific">Akkermansia biwaensis</name>
    <dbReference type="NCBI Taxonomy" id="2946555"/>
    <lineage>
        <taxon>Bacteria</taxon>
        <taxon>Pseudomonadati</taxon>
        <taxon>Verrucomicrobiota</taxon>
        <taxon>Verrucomicrobiia</taxon>
        <taxon>Verrucomicrobiales</taxon>
        <taxon>Akkermansiaceae</taxon>
        <taxon>Akkermansia</taxon>
    </lineage>
</organism>
<sequence length="357" mass="40163">MTMPLVSIIIPCYNVAAFMKKCLDTVCAQTLRDIEIICINDGSTDGTPDILREYEAADERIRIINQPNAGVAAARNAGLDAACGKYIGFADPDDYVSPVMFQRLYLAAEQYGAELVCMGATIAGDMPLSVRWSMLNGLQCPEWHCSHYDFASMGTFSELCWDKLYRADFLKKTGLRFREGMKQGSDALFNNLLHPYVRNIVKIPDCLYIYRPTRPDSLVNVYKAPDKKGSGFYPALERVDLIAAAYRELGCLEKARITVLNWLNGSIQLFSSNLLHQTAGEKKEALDAVRALLDKYGWREFAQSPESPFRLLKHIACGHDFRVRCALFGLYRFLHSRAGNKLVELCTRIINLRGSSR</sequence>
<dbReference type="RefSeq" id="WP_215458856.1">
    <property type="nucleotide sequence ID" value="NZ_AP025943.1"/>
</dbReference>
<dbReference type="SUPFAM" id="SSF53448">
    <property type="entry name" value="Nucleotide-diphospho-sugar transferases"/>
    <property type="match status" value="1"/>
</dbReference>
<protein>
    <recommendedName>
        <fullName evidence="3">Glycosyltransferase 2-like domain-containing protein</fullName>
    </recommendedName>
</protein>
<evidence type="ECO:0000256" key="1">
    <source>
        <dbReference type="ARBA" id="ARBA00022676"/>
    </source>
</evidence>
<gene>
    <name evidence="4" type="ORF">Abiwalacus_19100</name>
</gene>
<keyword evidence="5" id="KW-1185">Reference proteome</keyword>
<dbReference type="EMBL" id="AP025943">
    <property type="protein sequence ID" value="BDL44336.1"/>
    <property type="molecule type" value="Genomic_DNA"/>
</dbReference>
<proteinExistence type="predicted"/>
<evidence type="ECO:0000313" key="4">
    <source>
        <dbReference type="EMBL" id="BDL44336.1"/>
    </source>
</evidence>
<keyword evidence="1" id="KW-0328">Glycosyltransferase</keyword>
<dbReference type="Pfam" id="PF00535">
    <property type="entry name" value="Glycos_transf_2"/>
    <property type="match status" value="1"/>
</dbReference>
<reference evidence="4" key="1">
    <citation type="submission" date="2022-06" db="EMBL/GenBank/DDBJ databases">
        <title>Akkermansia biwalacus sp. nov., an anaerobic mucin-degrading bacterium isolated from human intestine.</title>
        <authorList>
            <person name="Kobayashi Y."/>
            <person name="Inoue S."/>
            <person name="Kawahara T."/>
            <person name="Kohda N."/>
        </authorList>
    </citation>
    <scope>NUCLEOTIDE SEQUENCE</scope>
    <source>
        <strain evidence="4">WON2089</strain>
    </source>
</reference>
<dbReference type="Proteomes" id="UP001062263">
    <property type="component" value="Chromosome"/>
</dbReference>
<evidence type="ECO:0000313" key="5">
    <source>
        <dbReference type="Proteomes" id="UP001062263"/>
    </source>
</evidence>
<keyword evidence="2" id="KW-0808">Transferase</keyword>
<evidence type="ECO:0000256" key="2">
    <source>
        <dbReference type="ARBA" id="ARBA00022679"/>
    </source>
</evidence>
<evidence type="ECO:0000259" key="3">
    <source>
        <dbReference type="Pfam" id="PF00535"/>
    </source>
</evidence>
<dbReference type="CDD" id="cd00761">
    <property type="entry name" value="Glyco_tranf_GTA_type"/>
    <property type="match status" value="1"/>
</dbReference>
<dbReference type="Gene3D" id="3.90.550.10">
    <property type="entry name" value="Spore Coat Polysaccharide Biosynthesis Protein SpsA, Chain A"/>
    <property type="match status" value="1"/>
</dbReference>